<dbReference type="PANTHER" id="PTHR43408">
    <property type="entry name" value="FMN REDUCTASE (NADPH)"/>
    <property type="match status" value="1"/>
</dbReference>
<dbReference type="NCBIfam" id="TIGR03567">
    <property type="entry name" value="FMN_reduc_SsuE"/>
    <property type="match status" value="1"/>
</dbReference>
<dbReference type="Gene3D" id="3.40.50.360">
    <property type="match status" value="1"/>
</dbReference>
<dbReference type="SUPFAM" id="SSF52218">
    <property type="entry name" value="Flavoproteins"/>
    <property type="match status" value="1"/>
</dbReference>
<evidence type="ECO:0000256" key="3">
    <source>
        <dbReference type="ARBA" id="ARBA00022643"/>
    </source>
</evidence>
<accession>A0A7Z2ZRX7</accession>
<dbReference type="GO" id="GO:0046306">
    <property type="term" value="P:alkanesulfonate catabolic process"/>
    <property type="evidence" value="ECO:0007669"/>
    <property type="project" value="InterPro"/>
</dbReference>
<dbReference type="KEGG" id="mfy:HH212_05765"/>
<proteinExistence type="inferred from homology"/>
<dbReference type="RefSeq" id="WP_169434541.1">
    <property type="nucleotide sequence ID" value="NZ_CP051685.1"/>
</dbReference>
<evidence type="ECO:0000313" key="7">
    <source>
        <dbReference type="Proteomes" id="UP000502415"/>
    </source>
</evidence>
<name>A0A7Z2ZRX7_9BURK</name>
<dbReference type="Pfam" id="PF03358">
    <property type="entry name" value="FMN_red"/>
    <property type="match status" value="1"/>
</dbReference>
<comment type="similarity">
    <text evidence="1">Belongs to the SsuE family.</text>
</comment>
<dbReference type="InterPro" id="IPR051814">
    <property type="entry name" value="NAD(P)H-dep_FMN_reductase"/>
</dbReference>
<keyword evidence="2" id="KW-0285">Flavoprotein</keyword>
<dbReference type="GO" id="GO:0052873">
    <property type="term" value="F:FMN reductase (NADPH) activity"/>
    <property type="evidence" value="ECO:0007669"/>
    <property type="project" value="UniProtKB-EC"/>
</dbReference>
<protein>
    <submittedName>
        <fullName evidence="6">NADPH-dependent FMN reductase</fullName>
        <ecNumber evidence="6">1.5.1.38</ecNumber>
    </submittedName>
</protein>
<gene>
    <name evidence="6" type="primary">ssuE</name>
    <name evidence="6" type="ORF">HH212_05765</name>
</gene>
<organism evidence="6 7">
    <name type="scientific">Massilia forsythiae</name>
    <dbReference type="NCBI Taxonomy" id="2728020"/>
    <lineage>
        <taxon>Bacteria</taxon>
        <taxon>Pseudomonadati</taxon>
        <taxon>Pseudomonadota</taxon>
        <taxon>Betaproteobacteria</taxon>
        <taxon>Burkholderiales</taxon>
        <taxon>Oxalobacteraceae</taxon>
        <taxon>Telluria group</taxon>
        <taxon>Massilia</taxon>
    </lineage>
</organism>
<dbReference type="EC" id="1.5.1.38" evidence="6"/>
<keyword evidence="7" id="KW-1185">Reference proteome</keyword>
<dbReference type="EMBL" id="CP051685">
    <property type="protein sequence ID" value="QJD99589.1"/>
    <property type="molecule type" value="Genomic_DNA"/>
</dbReference>
<evidence type="ECO:0000313" key="6">
    <source>
        <dbReference type="EMBL" id="QJD99589.1"/>
    </source>
</evidence>
<dbReference type="InterPro" id="IPR005025">
    <property type="entry name" value="FMN_Rdtase-like_dom"/>
</dbReference>
<reference evidence="6 7" key="1">
    <citation type="submission" date="2020-04" db="EMBL/GenBank/DDBJ databases">
        <title>Genome sequencing of novel species.</title>
        <authorList>
            <person name="Heo J."/>
            <person name="Kim S.-J."/>
            <person name="Kim J.-S."/>
            <person name="Hong S.-B."/>
            <person name="Kwon S.-W."/>
        </authorList>
    </citation>
    <scope>NUCLEOTIDE SEQUENCE [LARGE SCALE GENOMIC DNA]</scope>
    <source>
        <strain evidence="6 7">GN2-R2</strain>
    </source>
</reference>
<keyword evidence="4 6" id="KW-0560">Oxidoreductase</keyword>
<dbReference type="AlphaFoldDB" id="A0A7Z2ZRX7"/>
<dbReference type="InterPro" id="IPR020048">
    <property type="entry name" value="NADPH-dep_FMN_reduc_SsuE"/>
</dbReference>
<sequence>MNVLLLGGSPSAPSTTWRLLRLVGERLAALGHRTTALQVRELPAHALLRADLDDPVVAEAVAQVAAADAIVVGTPVYKASFSGVLKTFLDLLPQDGLAGKLVLPLATGGSQSHMLALDYALRPVLASLGPRHILPGIYATAAQLPWDPDSGAPAPVAAIAARIDAGVEQLAHELELRHGAVRRANGAGPAAAAGVPASAPAAVLAA</sequence>
<evidence type="ECO:0000259" key="5">
    <source>
        <dbReference type="Pfam" id="PF03358"/>
    </source>
</evidence>
<evidence type="ECO:0000256" key="2">
    <source>
        <dbReference type="ARBA" id="ARBA00022630"/>
    </source>
</evidence>
<evidence type="ECO:0000256" key="1">
    <source>
        <dbReference type="ARBA" id="ARBA00005990"/>
    </source>
</evidence>
<dbReference type="InterPro" id="IPR029039">
    <property type="entry name" value="Flavoprotein-like_sf"/>
</dbReference>
<evidence type="ECO:0000256" key="4">
    <source>
        <dbReference type="ARBA" id="ARBA00023002"/>
    </source>
</evidence>
<keyword evidence="3" id="KW-0288">FMN</keyword>
<dbReference type="Proteomes" id="UP000502415">
    <property type="component" value="Chromosome"/>
</dbReference>
<feature type="domain" description="NADPH-dependent FMN reductase-like" evidence="5">
    <location>
        <begin position="1"/>
        <end position="139"/>
    </location>
</feature>
<dbReference type="PANTHER" id="PTHR43408:SF1">
    <property type="entry name" value="FMN REDUCTASE (NADPH)"/>
    <property type="match status" value="1"/>
</dbReference>